<comment type="caution">
    <text evidence="6">The sequence shown here is derived from an EMBL/GenBank/DDBJ whole genome shotgun (WGS) entry which is preliminary data.</text>
</comment>
<evidence type="ECO:0000256" key="3">
    <source>
        <dbReference type="ARBA" id="ARBA00023052"/>
    </source>
</evidence>
<dbReference type="Proteomes" id="UP000265581">
    <property type="component" value="Unassembled WGS sequence"/>
</dbReference>
<evidence type="ECO:0000256" key="2">
    <source>
        <dbReference type="ARBA" id="ARBA00023002"/>
    </source>
</evidence>
<dbReference type="GO" id="GO:0003863">
    <property type="term" value="F:branched-chain 2-oxo acid dehydrogenase activity"/>
    <property type="evidence" value="ECO:0007669"/>
    <property type="project" value="UniProtKB-EC"/>
</dbReference>
<dbReference type="GO" id="GO:0009083">
    <property type="term" value="P:branched-chain amino acid catabolic process"/>
    <property type="evidence" value="ECO:0007669"/>
    <property type="project" value="TreeGrafter"/>
</dbReference>
<protein>
    <recommendedName>
        <fullName evidence="4">2-oxoisovalerate dehydrogenase subunit alpha</fullName>
        <ecNumber evidence="4">1.2.4.4</ecNumber>
    </recommendedName>
    <alternativeName>
        <fullName evidence="4">Branched-chain alpha-keto acid dehydrogenase E1 component alpha chain</fullName>
    </alternativeName>
</protein>
<feature type="domain" description="Dehydrogenase E1 component" evidence="5">
    <location>
        <begin position="5"/>
        <end position="266"/>
    </location>
</feature>
<evidence type="ECO:0000259" key="5">
    <source>
        <dbReference type="Pfam" id="PF00676"/>
    </source>
</evidence>
<evidence type="ECO:0000313" key="6">
    <source>
        <dbReference type="EMBL" id="REK74098.1"/>
    </source>
</evidence>
<dbReference type="EC" id="1.2.4.4" evidence="4"/>
<dbReference type="EMBL" id="QUBR01000001">
    <property type="protein sequence ID" value="REK74098.1"/>
    <property type="molecule type" value="Genomic_DNA"/>
</dbReference>
<proteinExistence type="inferred from homology"/>
<dbReference type="SUPFAM" id="SSF52518">
    <property type="entry name" value="Thiamin diphosphate-binding fold (THDP-binding)"/>
    <property type="match status" value="1"/>
</dbReference>
<name>A0A371PF17_9ACTN</name>
<dbReference type="CDD" id="cd02000">
    <property type="entry name" value="TPP_E1_PDC_ADC_BCADC"/>
    <property type="match status" value="1"/>
</dbReference>
<dbReference type="PANTHER" id="PTHR43380">
    <property type="entry name" value="2-OXOISOVALERATE DEHYDROGENASE SUBUNIT ALPHA, MITOCHONDRIAL"/>
    <property type="match status" value="1"/>
</dbReference>
<evidence type="ECO:0000313" key="7">
    <source>
        <dbReference type="Proteomes" id="UP000265581"/>
    </source>
</evidence>
<evidence type="ECO:0000256" key="4">
    <source>
        <dbReference type="RuleBase" id="RU365014"/>
    </source>
</evidence>
<comment type="catalytic activity">
    <reaction evidence="4">
        <text>N(6)-[(R)-lipoyl]-L-lysyl-[protein] + 3-methyl-2-oxobutanoate + H(+) = N(6)-[(R)-S(8)-2-methylpropanoyldihydrolipoyl]-L-lysyl-[protein] + CO2</text>
        <dbReference type="Rhea" id="RHEA:13457"/>
        <dbReference type="Rhea" id="RHEA-COMP:10474"/>
        <dbReference type="Rhea" id="RHEA-COMP:10497"/>
        <dbReference type="ChEBI" id="CHEBI:11851"/>
        <dbReference type="ChEBI" id="CHEBI:15378"/>
        <dbReference type="ChEBI" id="CHEBI:16526"/>
        <dbReference type="ChEBI" id="CHEBI:83099"/>
        <dbReference type="ChEBI" id="CHEBI:83142"/>
        <dbReference type="EC" id="1.2.4.4"/>
    </reaction>
</comment>
<evidence type="ECO:0000256" key="1">
    <source>
        <dbReference type="ARBA" id="ARBA00001964"/>
    </source>
</evidence>
<comment type="function">
    <text evidence="4">The branched-chain alpha-keto dehydrogenase complex catalyzes the overall conversion of alpha-keto acids to acyl-CoA and CO(2). It contains multiple copies of three enzymatic components: branched-chain alpha-keto acid decarboxylase (E1), lipoamide acyltransferase (E2) and lipoamide dehydrogenase (E3).</text>
</comment>
<dbReference type="InterPro" id="IPR029061">
    <property type="entry name" value="THDP-binding"/>
</dbReference>
<comment type="similarity">
    <text evidence="4">Belongs to the BCKDHA family.</text>
</comment>
<keyword evidence="2 4" id="KW-0560">Oxidoreductase</keyword>
<dbReference type="Pfam" id="PF00676">
    <property type="entry name" value="E1_dh"/>
    <property type="match status" value="1"/>
</dbReference>
<keyword evidence="3 4" id="KW-0786">Thiamine pyrophosphate</keyword>
<gene>
    <name evidence="6" type="ORF">DX116_08790</name>
</gene>
<dbReference type="GO" id="GO:0000287">
    <property type="term" value="F:magnesium ion binding"/>
    <property type="evidence" value="ECO:0007669"/>
    <property type="project" value="UniProtKB-ARBA"/>
</dbReference>
<comment type="cofactor">
    <cofactor evidence="1 4">
        <name>thiamine diphosphate</name>
        <dbReference type="ChEBI" id="CHEBI:58937"/>
    </cofactor>
</comment>
<keyword evidence="6" id="KW-0670">Pyruvate</keyword>
<dbReference type="AlphaFoldDB" id="A0A371PF17"/>
<dbReference type="Gene3D" id="3.40.50.970">
    <property type="match status" value="1"/>
</dbReference>
<dbReference type="InterPro" id="IPR001017">
    <property type="entry name" value="DH_E1"/>
</dbReference>
<dbReference type="InterPro" id="IPR050771">
    <property type="entry name" value="Alpha-ketoacid_DH_E1_comp"/>
</dbReference>
<sequence length="331" mass="36147">MFSDMVMSRRVDTEAIALQRQGELGLWPSMLGQEAAQVGAGRALNPRDVAFPTYREHGVAWCRGVDPVSLLGLFRGTTLGGWDPTANNFNLYTLVIGAQTLHAVGYAMGIVRDGDVGTGDPERDRAVLVFLGDGALSEGETNEAFVWAAAQNLPIVFFCQNNQWAISAPYSVQSRVPVAQRAQGFGFRGVRVDGNDVVASHAVTVEALEQARAGNGPTLIEAFTYRRNPHTTSDDDGRYREGAMTDDWTTLDPIERLRTYLTTIGTDEDFFAEVASQETELSERLRAGCRALPDPEPASSFLHTYAEMPADLERQMNDHLEYVAAGEADPA</sequence>
<organism evidence="6 7">
    <name type="scientific">Aeromicrobium endophyticum</name>
    <dbReference type="NCBI Taxonomy" id="2292704"/>
    <lineage>
        <taxon>Bacteria</taxon>
        <taxon>Bacillati</taxon>
        <taxon>Actinomycetota</taxon>
        <taxon>Actinomycetes</taxon>
        <taxon>Propionibacteriales</taxon>
        <taxon>Nocardioidaceae</taxon>
        <taxon>Aeromicrobium</taxon>
    </lineage>
</organism>
<dbReference type="OrthoDB" id="9766715at2"/>
<accession>A0A371PF17</accession>
<dbReference type="PANTHER" id="PTHR43380:SF1">
    <property type="entry name" value="2-OXOISOVALERATE DEHYDROGENASE SUBUNIT ALPHA, MITOCHONDRIAL"/>
    <property type="match status" value="1"/>
</dbReference>
<reference evidence="6 7" key="1">
    <citation type="submission" date="2018-08" db="EMBL/GenBank/DDBJ databases">
        <title>Aeromicrobium sp. M2KJ-4, whole genome shotgun sequence.</title>
        <authorList>
            <person name="Tuo L."/>
        </authorList>
    </citation>
    <scope>NUCLEOTIDE SEQUENCE [LARGE SCALE GENOMIC DNA]</scope>
    <source>
        <strain evidence="6 7">M2KJ-4</strain>
    </source>
</reference>
<keyword evidence="7" id="KW-1185">Reference proteome</keyword>